<comment type="caution">
    <text evidence="5">The sequence shown here is derived from an EMBL/GenBank/DDBJ whole genome shotgun (WGS) entry which is preliminary data.</text>
</comment>
<dbReference type="GO" id="GO:0043565">
    <property type="term" value="F:sequence-specific DNA binding"/>
    <property type="evidence" value="ECO:0007669"/>
    <property type="project" value="InterPro"/>
</dbReference>
<dbReference type="GO" id="GO:0043200">
    <property type="term" value="P:response to amino acid"/>
    <property type="evidence" value="ECO:0007669"/>
    <property type="project" value="TreeGrafter"/>
</dbReference>
<sequence>MLKFNLDKADIRILNELQDNSRITNVELAKRVNLTPSPCLSRVRALEESGVIDRYTAVLSPEALGLNVNVFIHVSLDRQVRNALEDFESSVRALPEVMECYLMTGQSDYLLRVLVADVNALERLIVDRLAKIEGVANIQSSLALKVIKSGARLPIAPSEAQPTKR</sequence>
<dbReference type="PANTHER" id="PTHR30154:SF34">
    <property type="entry name" value="TRANSCRIPTIONAL REGULATOR AZLB"/>
    <property type="match status" value="1"/>
</dbReference>
<dbReference type="InterPro" id="IPR019887">
    <property type="entry name" value="Tscrpt_reg_AsnC/Lrp_C"/>
</dbReference>
<keyword evidence="6" id="KW-1185">Reference proteome</keyword>
<proteinExistence type="predicted"/>
<evidence type="ECO:0000313" key="5">
    <source>
        <dbReference type="EMBL" id="MRH78202.1"/>
    </source>
</evidence>
<dbReference type="PROSITE" id="PS50956">
    <property type="entry name" value="HTH_ASNC_2"/>
    <property type="match status" value="1"/>
</dbReference>
<dbReference type="GO" id="GO:0005829">
    <property type="term" value="C:cytosol"/>
    <property type="evidence" value="ECO:0007669"/>
    <property type="project" value="TreeGrafter"/>
</dbReference>
<dbReference type="InterPro" id="IPR036390">
    <property type="entry name" value="WH_DNA-bd_sf"/>
</dbReference>
<dbReference type="SUPFAM" id="SSF46785">
    <property type="entry name" value="Winged helix' DNA-binding domain"/>
    <property type="match status" value="1"/>
</dbReference>
<dbReference type="InterPro" id="IPR000485">
    <property type="entry name" value="AsnC-type_HTH_dom"/>
</dbReference>
<gene>
    <name evidence="5" type="ORF">GH984_05730</name>
</gene>
<evidence type="ECO:0000256" key="2">
    <source>
        <dbReference type="ARBA" id="ARBA00023125"/>
    </source>
</evidence>
<evidence type="ECO:0000256" key="1">
    <source>
        <dbReference type="ARBA" id="ARBA00023015"/>
    </source>
</evidence>
<dbReference type="SUPFAM" id="SSF54909">
    <property type="entry name" value="Dimeric alpha+beta barrel"/>
    <property type="match status" value="1"/>
</dbReference>
<evidence type="ECO:0000256" key="3">
    <source>
        <dbReference type="ARBA" id="ARBA00023163"/>
    </source>
</evidence>
<dbReference type="EMBL" id="WJPP01000003">
    <property type="protein sequence ID" value="MRH78202.1"/>
    <property type="molecule type" value="Genomic_DNA"/>
</dbReference>
<name>A0A6N7QQB4_9GAMM</name>
<reference evidence="5 6" key="1">
    <citation type="submission" date="2019-11" db="EMBL/GenBank/DDBJ databases">
        <authorList>
            <person name="Zhang X.Y."/>
        </authorList>
    </citation>
    <scope>NUCLEOTIDE SEQUENCE [LARGE SCALE GENOMIC DNA]</scope>
    <source>
        <strain evidence="5 6">C176</strain>
    </source>
</reference>
<accession>A0A6N7QQB4</accession>
<dbReference type="InterPro" id="IPR036388">
    <property type="entry name" value="WH-like_DNA-bd_sf"/>
</dbReference>
<dbReference type="InterPro" id="IPR019885">
    <property type="entry name" value="Tscrpt_reg_HTH_AsnC-type_CS"/>
</dbReference>
<dbReference type="AlphaFoldDB" id="A0A6N7QQB4"/>
<dbReference type="CDD" id="cd00090">
    <property type="entry name" value="HTH_ARSR"/>
    <property type="match status" value="1"/>
</dbReference>
<dbReference type="RefSeq" id="WP_153719268.1">
    <property type="nucleotide sequence ID" value="NZ_WJPP01000003.1"/>
</dbReference>
<dbReference type="SMART" id="SM00344">
    <property type="entry name" value="HTH_ASNC"/>
    <property type="match status" value="1"/>
</dbReference>
<dbReference type="PROSITE" id="PS00519">
    <property type="entry name" value="HTH_ASNC_1"/>
    <property type="match status" value="1"/>
</dbReference>
<dbReference type="Gene3D" id="1.10.10.10">
    <property type="entry name" value="Winged helix-like DNA-binding domain superfamily/Winged helix DNA-binding domain"/>
    <property type="match status" value="1"/>
</dbReference>
<protein>
    <submittedName>
        <fullName evidence="5">Winged helix-turn-helix transcriptional regulator</fullName>
    </submittedName>
</protein>
<keyword evidence="2" id="KW-0238">DNA-binding</keyword>
<dbReference type="InterPro" id="IPR019888">
    <property type="entry name" value="Tscrpt_reg_AsnC-like"/>
</dbReference>
<dbReference type="PRINTS" id="PR00033">
    <property type="entry name" value="HTHASNC"/>
</dbReference>
<evidence type="ECO:0000313" key="6">
    <source>
        <dbReference type="Proteomes" id="UP000433788"/>
    </source>
</evidence>
<evidence type="ECO:0000259" key="4">
    <source>
        <dbReference type="PROSITE" id="PS50956"/>
    </source>
</evidence>
<dbReference type="InterPro" id="IPR011991">
    <property type="entry name" value="ArsR-like_HTH"/>
</dbReference>
<feature type="domain" description="HTH asnC-type" evidence="4">
    <location>
        <begin position="6"/>
        <end position="67"/>
    </location>
</feature>
<dbReference type="Proteomes" id="UP000433788">
    <property type="component" value="Unassembled WGS sequence"/>
</dbReference>
<keyword evidence="3" id="KW-0804">Transcription</keyword>
<dbReference type="PANTHER" id="PTHR30154">
    <property type="entry name" value="LEUCINE-RESPONSIVE REGULATORY PROTEIN"/>
    <property type="match status" value="1"/>
</dbReference>
<organism evidence="5 6">
    <name type="scientific">Spiribacter salilacus</name>
    <dbReference type="NCBI Taxonomy" id="2664894"/>
    <lineage>
        <taxon>Bacteria</taxon>
        <taxon>Pseudomonadati</taxon>
        <taxon>Pseudomonadota</taxon>
        <taxon>Gammaproteobacteria</taxon>
        <taxon>Chromatiales</taxon>
        <taxon>Ectothiorhodospiraceae</taxon>
        <taxon>Spiribacter</taxon>
    </lineage>
</organism>
<dbReference type="FunFam" id="1.10.10.10:FF:000186">
    <property type="entry name" value="AsnC family transcriptional regulator"/>
    <property type="match status" value="1"/>
</dbReference>
<dbReference type="Gene3D" id="3.30.70.920">
    <property type="match status" value="1"/>
</dbReference>
<keyword evidence="1" id="KW-0805">Transcription regulation</keyword>
<dbReference type="GO" id="GO:0006355">
    <property type="term" value="P:regulation of DNA-templated transcription"/>
    <property type="evidence" value="ECO:0007669"/>
    <property type="project" value="UniProtKB-ARBA"/>
</dbReference>
<dbReference type="Pfam" id="PF01037">
    <property type="entry name" value="AsnC_trans_reg"/>
    <property type="match status" value="1"/>
</dbReference>
<dbReference type="Pfam" id="PF13412">
    <property type="entry name" value="HTH_24"/>
    <property type="match status" value="1"/>
</dbReference>
<dbReference type="InterPro" id="IPR011008">
    <property type="entry name" value="Dimeric_a/b-barrel"/>
</dbReference>